<dbReference type="SUPFAM" id="SSF46785">
    <property type="entry name" value="Winged helix' DNA-binding domain"/>
    <property type="match status" value="1"/>
</dbReference>
<name>A0A154V1V0_9MICO</name>
<reference evidence="2 3" key="1">
    <citation type="submission" date="2016-01" db="EMBL/GenBank/DDBJ databases">
        <title>Draft genome sequence of Clavibacter michiganensis subsp. tessellarius DOAB 609.</title>
        <authorList>
            <person name="Tambong J.T."/>
        </authorList>
    </citation>
    <scope>NUCLEOTIDE SEQUENCE [LARGE SCALE GENOMIC DNA]</scope>
    <source>
        <strain evidence="2 3">DOAB 609</strain>
    </source>
</reference>
<dbReference type="InterPro" id="IPR036390">
    <property type="entry name" value="WH_DNA-bd_sf"/>
</dbReference>
<organism evidence="2 3">
    <name type="scientific">Clavibacter tessellarius</name>
    <dbReference type="NCBI Taxonomy" id="31965"/>
    <lineage>
        <taxon>Bacteria</taxon>
        <taxon>Bacillati</taxon>
        <taxon>Actinomycetota</taxon>
        <taxon>Actinomycetes</taxon>
        <taxon>Micrococcales</taxon>
        <taxon>Microbacteriaceae</taxon>
        <taxon>Clavibacter</taxon>
    </lineage>
</organism>
<gene>
    <name evidence="2" type="ORF">AWH51_08300</name>
</gene>
<accession>A0A154V1V0</accession>
<protein>
    <recommendedName>
        <fullName evidence="1">Transcription regulator PadR N-terminal domain-containing protein</fullName>
    </recommendedName>
</protein>
<dbReference type="Pfam" id="PF03551">
    <property type="entry name" value="PadR"/>
    <property type="match status" value="1"/>
</dbReference>
<evidence type="ECO:0000313" key="2">
    <source>
        <dbReference type="EMBL" id="KZC95360.1"/>
    </source>
</evidence>
<dbReference type="STRING" id="31965.AWH51_08300"/>
<dbReference type="Proteomes" id="UP000076218">
    <property type="component" value="Unassembled WGS sequence"/>
</dbReference>
<proteinExistence type="predicted"/>
<dbReference type="OrthoDB" id="122286at2"/>
<evidence type="ECO:0000313" key="3">
    <source>
        <dbReference type="Proteomes" id="UP000076218"/>
    </source>
</evidence>
<dbReference type="InterPro" id="IPR036388">
    <property type="entry name" value="WH-like_DNA-bd_sf"/>
</dbReference>
<dbReference type="PANTHER" id="PTHR33169:SF14">
    <property type="entry name" value="TRANSCRIPTIONAL REGULATOR RV3488"/>
    <property type="match status" value="1"/>
</dbReference>
<dbReference type="AlphaFoldDB" id="A0A154V1V0"/>
<dbReference type="InterPro" id="IPR005149">
    <property type="entry name" value="Tscrpt_reg_PadR_N"/>
</dbReference>
<dbReference type="InterPro" id="IPR052509">
    <property type="entry name" value="Metal_resp_DNA-bind_regulator"/>
</dbReference>
<sequence length="116" mass="12874">MDIGWSSDWSRVTLPLTVLLLLGSEPDHGYRLLERLTESGHAEATGSTVYPLLARLEDRGWVRHDWQHVGPGPGRKVFSVTSQGRERVAVLLDEWARVRTTLDAIASGHDGMRSGT</sequence>
<dbReference type="PANTHER" id="PTHR33169">
    <property type="entry name" value="PADR-FAMILY TRANSCRIPTIONAL REGULATOR"/>
    <property type="match status" value="1"/>
</dbReference>
<dbReference type="Gene3D" id="1.10.10.10">
    <property type="entry name" value="Winged helix-like DNA-binding domain superfamily/Winged helix DNA-binding domain"/>
    <property type="match status" value="1"/>
</dbReference>
<dbReference type="EMBL" id="LQXA01000026">
    <property type="protein sequence ID" value="KZC95360.1"/>
    <property type="molecule type" value="Genomic_DNA"/>
</dbReference>
<comment type="caution">
    <text evidence="2">The sequence shown here is derived from an EMBL/GenBank/DDBJ whole genome shotgun (WGS) entry which is preliminary data.</text>
</comment>
<evidence type="ECO:0000259" key="1">
    <source>
        <dbReference type="Pfam" id="PF03551"/>
    </source>
</evidence>
<feature type="domain" description="Transcription regulator PadR N-terminal" evidence="1">
    <location>
        <begin position="18"/>
        <end position="88"/>
    </location>
</feature>